<dbReference type="AlphaFoldDB" id="A0A9P0JVM8"/>
<dbReference type="EMBL" id="CAKOFQ010006700">
    <property type="protein sequence ID" value="CAH1962195.1"/>
    <property type="molecule type" value="Genomic_DNA"/>
</dbReference>
<keyword evidence="3" id="KW-1185">Reference proteome</keyword>
<gene>
    <name evidence="2" type="ORF">ACAOBT_LOCUS4557</name>
</gene>
<feature type="domain" description="Transposable element P transposase-like RNase H C-terminal" evidence="1">
    <location>
        <begin position="20"/>
        <end position="50"/>
    </location>
</feature>
<proteinExistence type="predicted"/>
<comment type="caution">
    <text evidence="2">The sequence shown here is derived from an EMBL/GenBank/DDBJ whole genome shotgun (WGS) entry which is preliminary data.</text>
</comment>
<dbReference type="InterPro" id="IPR048367">
    <property type="entry name" value="TNP-like_RNaseH_C"/>
</dbReference>
<name>A0A9P0JVM8_ACAOB</name>
<sequence>MSLWRDPKETGFKYLCLTNLNQDSLENLFGHVRQHGIFNANPTWHQFVAALKTVVINNSSSPLSKGNCEIDFCDTLVDFRVFFFDKYDD</sequence>
<evidence type="ECO:0000313" key="2">
    <source>
        <dbReference type="EMBL" id="CAH1962195.1"/>
    </source>
</evidence>
<dbReference type="OrthoDB" id="7440550at2759"/>
<organism evidence="2 3">
    <name type="scientific">Acanthoscelides obtectus</name>
    <name type="common">Bean weevil</name>
    <name type="synonym">Bruchus obtectus</name>
    <dbReference type="NCBI Taxonomy" id="200917"/>
    <lineage>
        <taxon>Eukaryota</taxon>
        <taxon>Metazoa</taxon>
        <taxon>Ecdysozoa</taxon>
        <taxon>Arthropoda</taxon>
        <taxon>Hexapoda</taxon>
        <taxon>Insecta</taxon>
        <taxon>Pterygota</taxon>
        <taxon>Neoptera</taxon>
        <taxon>Endopterygota</taxon>
        <taxon>Coleoptera</taxon>
        <taxon>Polyphaga</taxon>
        <taxon>Cucujiformia</taxon>
        <taxon>Chrysomeloidea</taxon>
        <taxon>Chrysomelidae</taxon>
        <taxon>Bruchinae</taxon>
        <taxon>Bruchini</taxon>
        <taxon>Acanthoscelides</taxon>
    </lineage>
</organism>
<evidence type="ECO:0000313" key="3">
    <source>
        <dbReference type="Proteomes" id="UP001152888"/>
    </source>
</evidence>
<accession>A0A9P0JVM8</accession>
<evidence type="ECO:0000259" key="1">
    <source>
        <dbReference type="Pfam" id="PF21789"/>
    </source>
</evidence>
<dbReference type="Proteomes" id="UP001152888">
    <property type="component" value="Unassembled WGS sequence"/>
</dbReference>
<dbReference type="Pfam" id="PF21789">
    <property type="entry name" value="TNP-like_RNaseH_C"/>
    <property type="match status" value="1"/>
</dbReference>
<reference evidence="2" key="1">
    <citation type="submission" date="2022-03" db="EMBL/GenBank/DDBJ databases">
        <authorList>
            <person name="Sayadi A."/>
        </authorList>
    </citation>
    <scope>NUCLEOTIDE SEQUENCE</scope>
</reference>
<protein>
    <recommendedName>
        <fullName evidence="1">Transposable element P transposase-like RNase H C-terminal domain-containing protein</fullName>
    </recommendedName>
</protein>